<accession>A0AAW1H3A9</accession>
<feature type="compositionally biased region" description="Polar residues" evidence="1">
    <location>
        <begin position="55"/>
        <end position="74"/>
    </location>
</feature>
<sequence length="145" mass="16530">MVYQTILTTTVDFGGETPVNTIPHTFPTQHQKPKPNNQMYRKKTPPLKCEPPSPTTTVTTLNIQRPTNLPPSNNVIIDAPELLATAPLPQDHHITHPITTPHRRRHHYSPNDDHRSPKNHKSKRRNILPPPYPNPPKTHAIKQFP</sequence>
<dbReference type="Proteomes" id="UP001443914">
    <property type="component" value="Unassembled WGS sequence"/>
</dbReference>
<reference evidence="2" key="1">
    <citation type="submission" date="2024-03" db="EMBL/GenBank/DDBJ databases">
        <title>WGS assembly of Saponaria officinalis var. Norfolk2.</title>
        <authorList>
            <person name="Jenkins J."/>
            <person name="Shu S."/>
            <person name="Grimwood J."/>
            <person name="Barry K."/>
            <person name="Goodstein D."/>
            <person name="Schmutz J."/>
            <person name="Leebens-Mack J."/>
            <person name="Osbourn A."/>
        </authorList>
    </citation>
    <scope>NUCLEOTIDE SEQUENCE [LARGE SCALE GENOMIC DNA]</scope>
    <source>
        <strain evidence="2">JIC</strain>
    </source>
</reference>
<dbReference type="AlphaFoldDB" id="A0AAW1H3A9"/>
<dbReference type="EMBL" id="JBDFQZ010000012">
    <property type="protein sequence ID" value="KAK9671707.1"/>
    <property type="molecule type" value="Genomic_DNA"/>
</dbReference>
<keyword evidence="3" id="KW-1185">Reference proteome</keyword>
<feature type="compositionally biased region" description="Basic residues" evidence="1">
    <location>
        <begin position="117"/>
        <end position="126"/>
    </location>
</feature>
<evidence type="ECO:0000313" key="3">
    <source>
        <dbReference type="Proteomes" id="UP001443914"/>
    </source>
</evidence>
<comment type="caution">
    <text evidence="2">The sequence shown here is derived from an EMBL/GenBank/DDBJ whole genome shotgun (WGS) entry which is preliminary data.</text>
</comment>
<proteinExistence type="predicted"/>
<evidence type="ECO:0000313" key="2">
    <source>
        <dbReference type="EMBL" id="KAK9671707.1"/>
    </source>
</evidence>
<feature type="region of interest" description="Disordered" evidence="1">
    <location>
        <begin position="88"/>
        <end position="145"/>
    </location>
</feature>
<feature type="region of interest" description="Disordered" evidence="1">
    <location>
        <begin position="42"/>
        <end position="74"/>
    </location>
</feature>
<evidence type="ECO:0000256" key="1">
    <source>
        <dbReference type="SAM" id="MobiDB-lite"/>
    </source>
</evidence>
<gene>
    <name evidence="2" type="ORF">RND81_12G049200</name>
</gene>
<organism evidence="2 3">
    <name type="scientific">Saponaria officinalis</name>
    <name type="common">Common soapwort</name>
    <name type="synonym">Lychnis saponaria</name>
    <dbReference type="NCBI Taxonomy" id="3572"/>
    <lineage>
        <taxon>Eukaryota</taxon>
        <taxon>Viridiplantae</taxon>
        <taxon>Streptophyta</taxon>
        <taxon>Embryophyta</taxon>
        <taxon>Tracheophyta</taxon>
        <taxon>Spermatophyta</taxon>
        <taxon>Magnoliopsida</taxon>
        <taxon>eudicotyledons</taxon>
        <taxon>Gunneridae</taxon>
        <taxon>Pentapetalae</taxon>
        <taxon>Caryophyllales</taxon>
        <taxon>Caryophyllaceae</taxon>
        <taxon>Caryophylleae</taxon>
        <taxon>Saponaria</taxon>
    </lineage>
</organism>
<name>A0AAW1H3A9_SAPOF</name>
<protein>
    <submittedName>
        <fullName evidence="2">Uncharacterized protein</fullName>
    </submittedName>
</protein>